<dbReference type="PANTHER" id="PTHR21725">
    <property type="entry name" value="E3 UBIQUITIN-PROTEIN LIGASE UBR4"/>
    <property type="match status" value="1"/>
</dbReference>
<feature type="compositionally biased region" description="Polar residues" evidence="9">
    <location>
        <begin position="2907"/>
        <end position="2937"/>
    </location>
</feature>
<comment type="caution">
    <text evidence="11">The sequence shown here is derived from an EMBL/GenBank/DDBJ whole genome shotgun (WGS) entry which is preliminary data.</text>
</comment>
<dbReference type="EMBL" id="MTYJ01000025">
    <property type="protein sequence ID" value="OQV21130.1"/>
    <property type="molecule type" value="Genomic_DNA"/>
</dbReference>
<comment type="similarity">
    <text evidence="1 7">Belongs to the UBR4 family.</text>
</comment>
<feature type="region of interest" description="Disordered" evidence="9">
    <location>
        <begin position="2865"/>
        <end position="2966"/>
    </location>
</feature>
<feature type="compositionally biased region" description="Low complexity" evidence="9">
    <location>
        <begin position="532"/>
        <end position="544"/>
    </location>
</feature>
<feature type="compositionally biased region" description="Polar residues" evidence="9">
    <location>
        <begin position="2873"/>
        <end position="2884"/>
    </location>
</feature>
<dbReference type="Pfam" id="PF02207">
    <property type="entry name" value="zf-UBR"/>
    <property type="match status" value="1"/>
</dbReference>
<evidence type="ECO:0000256" key="3">
    <source>
        <dbReference type="ARBA" id="ARBA00022771"/>
    </source>
</evidence>
<evidence type="ECO:0000259" key="10">
    <source>
        <dbReference type="PROSITE" id="PS51157"/>
    </source>
</evidence>
<feature type="region of interest" description="Disordered" evidence="9">
    <location>
        <begin position="2773"/>
        <end position="2792"/>
    </location>
</feature>
<dbReference type="Gene3D" id="2.130.10.10">
    <property type="entry name" value="YVTN repeat-like/Quinoprotein amine dehydrogenase"/>
    <property type="match status" value="1"/>
</dbReference>
<dbReference type="InterPro" id="IPR045189">
    <property type="entry name" value="UBR4-like"/>
</dbReference>
<evidence type="ECO:0000313" key="11">
    <source>
        <dbReference type="EMBL" id="OQV21130.1"/>
    </source>
</evidence>
<dbReference type="InterPro" id="IPR045841">
    <property type="entry name" value="E3_UBR4_N"/>
</dbReference>
<organism evidence="11 12">
    <name type="scientific">Hypsibius exemplaris</name>
    <name type="common">Freshwater tardigrade</name>
    <dbReference type="NCBI Taxonomy" id="2072580"/>
    <lineage>
        <taxon>Eukaryota</taxon>
        <taxon>Metazoa</taxon>
        <taxon>Ecdysozoa</taxon>
        <taxon>Tardigrada</taxon>
        <taxon>Eutardigrada</taxon>
        <taxon>Parachela</taxon>
        <taxon>Hypsibioidea</taxon>
        <taxon>Hypsibiidae</taxon>
        <taxon>Hypsibius</taxon>
    </lineage>
</organism>
<evidence type="ECO:0000256" key="8">
    <source>
        <dbReference type="SAM" id="Coils"/>
    </source>
</evidence>
<feature type="region of interest" description="UBR4 E3 catalytic module" evidence="7">
    <location>
        <begin position="4685"/>
        <end position="5138"/>
    </location>
</feature>
<keyword evidence="4" id="KW-0862">Zinc</keyword>
<keyword evidence="5" id="KW-0112">Calmodulin-binding</keyword>
<evidence type="ECO:0000256" key="5">
    <source>
        <dbReference type="ARBA" id="ARBA00022860"/>
    </source>
</evidence>
<evidence type="ECO:0000313" key="12">
    <source>
        <dbReference type="Proteomes" id="UP000192578"/>
    </source>
</evidence>
<feature type="compositionally biased region" description="Acidic residues" evidence="9">
    <location>
        <begin position="1630"/>
        <end position="1660"/>
    </location>
</feature>
<feature type="region of interest" description="Disordered" evidence="9">
    <location>
        <begin position="524"/>
        <end position="544"/>
    </location>
</feature>
<feature type="compositionally biased region" description="Basic and acidic residues" evidence="9">
    <location>
        <begin position="2748"/>
        <end position="2762"/>
    </location>
</feature>
<dbReference type="InterPro" id="IPR056530">
    <property type="entry name" value="UBR4-like_dom"/>
</dbReference>
<dbReference type="GO" id="GO:0005516">
    <property type="term" value="F:calmodulin binding"/>
    <property type="evidence" value="ECO:0007669"/>
    <property type="project" value="UniProtKB-KW"/>
</dbReference>
<feature type="compositionally biased region" description="Acidic residues" evidence="9">
    <location>
        <begin position="2778"/>
        <end position="2792"/>
    </location>
</feature>
<dbReference type="Pfam" id="PF13764">
    <property type="entry name" value="E3_UbLigase_R4"/>
    <property type="match status" value="1"/>
</dbReference>
<evidence type="ECO:0000256" key="7">
    <source>
        <dbReference type="PROSITE-ProRule" id="PRU01388"/>
    </source>
</evidence>
<dbReference type="InterPro" id="IPR025704">
    <property type="entry name" value="E3_Ub_ligase_UBR4_C"/>
</dbReference>
<dbReference type="SMART" id="SM00396">
    <property type="entry name" value="ZnF_UBR1"/>
    <property type="match status" value="1"/>
</dbReference>
<reference evidence="12" key="1">
    <citation type="submission" date="2017-01" db="EMBL/GenBank/DDBJ databases">
        <title>Comparative genomics of anhydrobiosis in the tardigrade Hypsibius dujardini.</title>
        <authorList>
            <person name="Yoshida Y."/>
            <person name="Koutsovoulos G."/>
            <person name="Laetsch D."/>
            <person name="Stevens L."/>
            <person name="Kumar S."/>
            <person name="Horikawa D."/>
            <person name="Ishino K."/>
            <person name="Komine S."/>
            <person name="Tomita M."/>
            <person name="Blaxter M."/>
            <person name="Arakawa K."/>
        </authorList>
    </citation>
    <scope>NUCLEOTIDE SEQUENCE [LARGE SCALE GENOMIC DNA]</scope>
    <source>
        <strain evidence="12">Z151</strain>
    </source>
</reference>
<dbReference type="PANTHER" id="PTHR21725:SF1">
    <property type="entry name" value="E3 UBIQUITIN-PROTEIN LIGASE UBR4"/>
    <property type="match status" value="1"/>
</dbReference>
<keyword evidence="3 7" id="KW-0863">Zinc-finger</keyword>
<feature type="region of interest" description="Disordered" evidence="9">
    <location>
        <begin position="1624"/>
        <end position="1660"/>
    </location>
</feature>
<evidence type="ECO:0000256" key="2">
    <source>
        <dbReference type="ARBA" id="ARBA00022723"/>
    </source>
</evidence>
<evidence type="ECO:0000256" key="6">
    <source>
        <dbReference type="PROSITE-ProRule" id="PRU00508"/>
    </source>
</evidence>
<sequence>MALESGVMPLTLHQVLKPLEQLTSQPYDVFPEAELRNLIRILCLLKADISAPELESLQFWDAYVALSYHSMYLHRHHVADKNDRGLENSICDSAKLLLDYCVNRLRKPTGSSFLTMADNVKLIAGIYNLGGVYGKNEVTTLLRQLQQASVPQRITDKAEAEHEEERKEVKKSVHTVPPVPVVNVRNLITPLIQTNISTPDYFSDGSASGSTTNKTGSTSKFSERYGKKIYWHLCENRVGDRLLEVVEDLPAFSAFMETNISAINYFKAVITRVSDARQLVGKVDILSSEQDIALHMSKIPLPDCCSPEKLESVCSLGISCIANTCKILTALNVVESQCIGAESFAELTETRKATMKKAECLTTVYEQLEKSVSLNSREAARNMSVVATRYYLASVEGILMAQADPAAVKTASTFSMSALYIVRHLLSFLGKLTDDLKGFELPSTDALIVPQSNGQLVLTEIYTPLSRMAYLMRHHDLFNTLLKALQVCHEQAFVRLTVPKADITTPSASNFESFRSGKVSLTLQTNRDRQSESSSPPRASLSGSQDDLILGCLWDELNADPAVTDMKSASVDPIQDGSLTESLLDTCSKILVFLDREFFESDLDIPKLLVKEFLSGKQIVHLLPMMTTASMEYVLAGDLEPHLRGPLAKYEANLDLFLHNLVTTGFVSDDLIISFLKSAGLDISPAKKSDPWPLYIPKTLLSFFGRVLLKWQFEQQDDSHDSPRHATVPSSATLTIWSRVCIALQHRALKDDPDSSTAQSTSPQPPQWWRNRLDFEDLNAEHLYLLLLAFHGLALMQKKAVLTQLASAFVSCTCKNKDWTEERNLLIACRILVIMEYLLHRLYEPSDVLLRQVESLLFPSVGKKNAVTTTSSGENPIPTYDLAQKVYEIPRTGHSRRVFYFVVPVDHTYADPLTLDGLACSFLFAPNKLPEYADLYQALNTLWNQLHRHTSPSSGESFRQVATLNYAALLSWRLLRILPPSLSHWDVLKKDSQEFPLDSIQNITGALWTTRLSNKQYKTWLKDTFVKLGLTPMNADLAVSNCTDAVGLNKDVGRLKNFMEAFLSRRRGIRSRKDDSQPADSLMAIDASPMDEGPKQMEPVARASLFYDGPFVDDREFPTLPLSLSLICLICKTQQAFDDVTNDVTADNTRLVGAAATLVPLLLDCIIQYGQFCVSGIMNRVNERLKGGHSSFEIYRHLAFVCSQSTTASPLSIANHIAQAVPPLLNDVLAEWQMREAGINPVFQSWKREYQHSEAMTYDAFVNSVVTAHMVGTVNLKMGSLSGQNLSLKYTLNILVCFLNELHSLLPPTSIDAALKDHFRKALLPVVLGCFAVDEVDTSTGILERVMGSTSFELTYLKTLASVSYDILKLVRGDDVSVDLDPSGLSKRCVETFTALMDTANGRSALAQMFAEKRYDIAEVLLSITKSQFSPAYESAVLTFINRVLLDIVKSPEDKTLALLSQSLRRIEQRSPDNLRAWIDRVLRNTSWKDAGERRSLVFLESWVSFLQVAERSLSEILAEILLKALTDVASPNMGISGSDYPPFADLMPIMEVLASSCKSGHEILLTASVTWLHSCVAYLGQREVMEKLDEGVTGGSLDQLLNAASVLVWYTGRILSALRHDSRRTASPDPDELDIQDATFLDDNDDGEESVQGEESEDDVDDAKLCTYTVTSKEFMSQHWYHCHTCGLTNGQGMCSVCAQVCHKGHDVTYSKFGSFFCDCGAREDGACLALRKRGSLAVNSSSILMGNRAAISAFSSTSFGGSATKGGNGGIARDTSDLKRSQEMDELNHQLQDQLDSQRDTLTKLLTSLNITSVLMALMDNLTNGANGVVKSLCSSTGRSQKIIQRLKALQSTVLPPSGTAVIEANDRLLQPLVATQEGTFDNVKSNPGEFSEMSVRTSLVHSTVRRRVMAVFTHGPAKYLAMAVDKSKIAVYQLSHLLKQVCDRHQLPVNAAATGKDGTTKLMLPCHGNVNFTFNVSSVVVNQLREGLLIVTGAKDCVAVLMNPETGTQEVITLNVGPIDSSNFITKAFWMPDSQTDLLVATLESIKIFDLSKSTERPVYDLLIANGKVKDVTIAFLGNVPHVLVMSSTGQVFIQELTPVAGADMGPFFVTATLNLANSELPRVTTREEEEAGHGGLALYYSHAFQLLFLSYGQGKLFVAPLTAAAADNAIIPATLLNFSKSKGDHTQGKSLWYFSESGAYPGQIFAWLQGICVPIVIAIDSDGLSFQTVKPNSAKVKALDMVVTKYTSSEGSHSILASVNEDGTLRFFSLSSEATNSWLPAADLSSARSFPPRLSRVGSVSSSRAPDSSSSNPVFPVDFFEDCSVLPNVEFGGDLVDCYPKSKLKSRLEQTPASYIVSERTGGFTIEVTNLDSSHVICGFRIGLGSQGVDKVPAFVKVLGRTRTFVMQRARHFDFPLTEEESILADGKVSLYFAACESGTMTYLDSLIVYGKSKAQFGWDDDGEPSSTTIDPASQSILSSKSCAVVSLLDTVMGRTLKALELAVTIWPMEDRRVRQQLMEKTIGVVSSCQPLPQTCQNAKYLLFALHDFHKALFHASKDTAVIAHALRLLEELHRGALKEGESAVLDSSRFLQIVNSIRPIAVKRPANLYQQLMENVDEKKLASTDKAAVSKAAAFMESLTRVFWQIQSQQPKKTTVASVVQLQEFLPLETAIQCLICVIHAIMITDSETIALGVKLYTDFISAKDQTVALAAKCAVLKTLRPKDSSVRFNAAPQVVKPPTKPLIERPPQRDTADQEPHSAVVNVLPDLAEGNDSGEEDEDNEQESFPVEENDAANQNVEDMLGELQLVWQMVEPHLGAQQLEDFIENPDNLQQILAMPPDDGQDDDEAMLDLAMALNMQPDDVRHGGNASSVGDASIQPQVGEESSDSNTDAEGVSDDEISNAPTETSALRPQSPSEQPGSTQGSDEGSGMSSLAGDVATSINQGTDPVDNTMNISFQPDLTQPGQAEVTLRKLRRAVILQLQSTIPSLRDGLLAIPTMQVLFNLCTDLDPGKYEDDKGLVDTVIATVISRLGIEREDRQELARRTPENEVVIVLLRFISVIISKSASRYRKYRCQQAIPVSFTNHCASVLNGTRVLELCHYLLKLLLEKSRLDSESPKKRETAAAEARLLKPKMLTAPPDMAPFFLKPFVKSCGHDLFQDYATLMTEMALRLPYQMKKASDSERIVPPANFDPAWCFTLCEYMSFGPSHIDRRPPRKLLMALCGSKDKYRQVRDLHSFDFHIREVKRLCGCRGGGPLQEKVVADLNYDQQTVIVEHLKACLETAAQRTINWQRHCQKERTTLVFLMRLAICLDEPVATTILQLLLSVFGQKEKPLASLTAEEGPVVKAVITLLNQNLEQSLLRRFVRFFLLQANSSTIRSLGHHFLFAYYRTSDAKYQDMLIRTMWKLFEELPIYGYKAAEFVDILGYHTVKNPYLGEADWRTIIIAVIDMLKAQNHVMNSHPNARIYQQLADITGLEGYYLESDPCLVCNCPDAPTQVTKLSSIKTDAKYTSNSQLYKLAGAYVIDKIVLKVSELKRSKMVKTITVYYSNVAVDNIVELKNNMAAWKKAKSVAVIAGQAEVKIEFMLPIQATNLMIEYTEFYDNPQMTAETLQCPRCSTMVAAQPGICNNCGENVYQCLKCRSINYEHREPWMCHSCGFCKYGKFEYSVYCRPSSSGNLDPVINEEQRKRTITLVDQLLTKSDSQYRTLQLHRNAIEGMLSALQKNEKDSLIGGKVDASSAGSAIAAASVPAASLSNTANVNPAIQAIAYRYSVECKSVVQAMVQHIQKITACRKLLKNYDRRQSQGTPVPEPQSAGAPVADGGVGKARQISCCYGCASAASQFCVRILRVIAKVKNQHYFNAYPGLVNELIENHLHRGNQEQRREVKRLINSLMQGSQTSAVEFITLLQERIASIQKFCTLNPSIAASVGNEIALLEMDNDHVENDRHWEIKLRCVVRLFLNAVQSSTPGVLECIALPCLRIILNNLKSDAKGQKIEAMATLQLPHGASLVRVIRWLKGDARNSFQAWTNRCPKKLLPPQNNREVHELYLQQKYGLRWRDKVRKMTELDQLHLSDDSWLKRLLFYPGSQQLRTLAVELMEIFLASPSRRYYLDRFIGSLLGEVGQAGEYAAEFIGIIKQESEGESPFIFVACPGILRRVSTLINSEVERLAELENSSIQTSLAQGYALKYLTVIFGNLLKREDIRAKHRSELIGPIFNGYLALRRLVAQRTKQVNEAEEKLLEIMESMTSGTEEETKSFMAICVEALRHCGLSDYRTPQFIYERLCTIIFPQEKEKTEFSLVIEKDPQQEDFLQGRMQGNPYPLSALASRSDSTAGERDVIMRDIKNKVCRDCELVALLDDDTAMELLVAGKIMSLDLPVKSVYKRIWLKDNPEGSPMRVMYRLRGLMGDATEEFVENVDSRNQNNADPEVVYRLASILSEGGGFAIVMSHLNELSSAAVPEQAGPLIDVILKLLSYAINLKANRQSVISHAGEWQTVPTFILLLESTMLSRPKLAHQLVGIMETTFKEATAILSVDSYAEFVTHCGSKRDVLDLLKCLDAFEGDAKMAEQLLLIVPFLCFCDDAKMQVVVEYFQRCVEFEHFDADPVGGAGDARMLELLCRLIEQLGQDEVSSTFKDLWLKNGMTKKVIDFFLSHSTIITTGSPESQEFKKCVGKISMKYVLRILTGLARGHEATQVLLSKECVPSIHRLEHVSTPLSVLAENLMEVMKENKAVKERIEQIRDQTKAEKKRMAMAMRARQLGAMGMKANEKGEIMITKPAVAGMDDLADDKGHHCCICREGYKFKPEKVLGVYTFTKRQFVEELETKSAKTVGFNTVTHFTCVHMDCHMAAIKSTRDEWEKAALHNANTRCNGILPMWGPDVPESGYVQALSRYNQHIQDFTGVREVSYVSNVHDFKLALLTFAEERSFSEVSRGGGRDSNMRLIPYTIHGALYVIANQRTAVAKERTAILNFLKLRPSNWRAQCHQADSPTYYAALYVLMYDRKQWMQDRLTVLQRLLVQSHEKRGITSADPQEYSVYKANFVLFGLVDLLYSTMFKKVPTEGEWPENLAAYVRGNDAGLMESCEAVVKIYEEELLPATSAAEVLDILHLLDMITDPHAFIQSALVASFSSPPSQESV</sequence>
<dbReference type="CDD" id="cd19680">
    <property type="entry name" value="UBR-box_UBR4"/>
    <property type="match status" value="1"/>
</dbReference>
<evidence type="ECO:0000256" key="1">
    <source>
        <dbReference type="ARBA" id="ARBA00009970"/>
    </source>
</evidence>
<gene>
    <name evidence="11" type="ORF">BV898_04893</name>
</gene>
<keyword evidence="12" id="KW-1185">Reference proteome</keyword>
<feature type="compositionally biased region" description="Polar residues" evidence="9">
    <location>
        <begin position="2945"/>
        <end position="2966"/>
    </location>
</feature>
<dbReference type="Proteomes" id="UP000192578">
    <property type="component" value="Unassembled WGS sequence"/>
</dbReference>
<feature type="region of interest" description="Disordered" evidence="9">
    <location>
        <begin position="2743"/>
        <end position="2765"/>
    </location>
</feature>
<dbReference type="InterPro" id="IPR036322">
    <property type="entry name" value="WD40_repeat_dom_sf"/>
</dbReference>
<evidence type="ECO:0000256" key="9">
    <source>
        <dbReference type="SAM" id="MobiDB-lite"/>
    </source>
</evidence>
<feature type="domain" description="UBR-type" evidence="10">
    <location>
        <begin position="1665"/>
        <end position="1734"/>
    </location>
</feature>
<dbReference type="Pfam" id="PF19423">
    <property type="entry name" value="E3_UBR4_N"/>
    <property type="match status" value="3"/>
</dbReference>
<dbReference type="SUPFAM" id="SSF50978">
    <property type="entry name" value="WD40 repeat-like"/>
    <property type="match status" value="1"/>
</dbReference>
<feature type="zinc finger region" description="UBR-type" evidence="6">
    <location>
        <begin position="1665"/>
        <end position="1734"/>
    </location>
</feature>
<feature type="region of interest" description="Disordered" evidence="9">
    <location>
        <begin position="153"/>
        <end position="172"/>
    </location>
</feature>
<dbReference type="InterPro" id="IPR047509">
    <property type="entry name" value="UBR4-like_UBR-box"/>
</dbReference>
<keyword evidence="8" id="KW-0175">Coiled coil</keyword>
<feature type="coiled-coil region" evidence="8">
    <location>
        <begin position="4726"/>
        <end position="4760"/>
    </location>
</feature>
<dbReference type="InterPro" id="IPR003126">
    <property type="entry name" value="Znf_UBR"/>
</dbReference>
<dbReference type="PROSITE" id="PS52043">
    <property type="entry name" value="UBR4_E3"/>
    <property type="match status" value="1"/>
</dbReference>
<dbReference type="PROSITE" id="PS51157">
    <property type="entry name" value="ZF_UBR"/>
    <property type="match status" value="1"/>
</dbReference>
<proteinExistence type="inferred from homology"/>
<dbReference type="OrthoDB" id="10049527at2759"/>
<protein>
    <submittedName>
        <fullName evidence="11">E3 ubiquitin-protein ligase UBR4</fullName>
    </submittedName>
</protein>
<accession>A0A1W0X100</accession>
<feature type="compositionally biased region" description="Basic and acidic residues" evidence="9">
    <location>
        <begin position="154"/>
        <end position="171"/>
    </location>
</feature>
<dbReference type="InterPro" id="IPR015943">
    <property type="entry name" value="WD40/YVTN_repeat-like_dom_sf"/>
</dbReference>
<name>A0A1W0X100_HYPEX</name>
<evidence type="ECO:0000256" key="4">
    <source>
        <dbReference type="ARBA" id="ARBA00022833"/>
    </source>
</evidence>
<keyword evidence="2" id="KW-0479">Metal-binding</keyword>
<dbReference type="Pfam" id="PF24079">
    <property type="entry name" value="UBR4"/>
    <property type="match status" value="1"/>
</dbReference>
<dbReference type="GO" id="GO:0008270">
    <property type="term" value="F:zinc ion binding"/>
    <property type="evidence" value="ECO:0007669"/>
    <property type="project" value="UniProtKB-KW"/>
</dbReference>